<dbReference type="OrthoDB" id="10002886at2759"/>
<dbReference type="GO" id="GO:0032012">
    <property type="term" value="P:regulation of ARF protein signal transduction"/>
    <property type="evidence" value="ECO:0007669"/>
    <property type="project" value="InterPro"/>
</dbReference>
<reference evidence="2 3" key="1">
    <citation type="submission" date="2017-12" db="EMBL/GenBank/DDBJ databases">
        <title>Hemimetabolous genomes reveal molecular basis of termite eusociality.</title>
        <authorList>
            <person name="Harrison M.C."/>
            <person name="Jongepier E."/>
            <person name="Robertson H.M."/>
            <person name="Arning N."/>
            <person name="Bitard-Feildel T."/>
            <person name="Chao H."/>
            <person name="Childers C.P."/>
            <person name="Dinh H."/>
            <person name="Doddapaneni H."/>
            <person name="Dugan S."/>
            <person name="Gowin J."/>
            <person name="Greiner C."/>
            <person name="Han Y."/>
            <person name="Hu H."/>
            <person name="Hughes D.S.T."/>
            <person name="Huylmans A.-K."/>
            <person name="Kemena C."/>
            <person name="Kremer L.P.M."/>
            <person name="Lee S.L."/>
            <person name="Lopez-Ezquerra A."/>
            <person name="Mallet L."/>
            <person name="Monroy-Kuhn J.M."/>
            <person name="Moser A."/>
            <person name="Murali S.C."/>
            <person name="Muzny D.M."/>
            <person name="Otani S."/>
            <person name="Piulachs M.-D."/>
            <person name="Poelchau M."/>
            <person name="Qu J."/>
            <person name="Schaub F."/>
            <person name="Wada-Katsumata A."/>
            <person name="Worley K.C."/>
            <person name="Xie Q."/>
            <person name="Ylla G."/>
            <person name="Poulsen M."/>
            <person name="Gibbs R.A."/>
            <person name="Schal C."/>
            <person name="Richards S."/>
            <person name="Belles X."/>
            <person name="Korb J."/>
            <person name="Bornberg-Bauer E."/>
        </authorList>
    </citation>
    <scope>NUCLEOTIDE SEQUENCE [LARGE SCALE GENOMIC DNA]</scope>
    <source>
        <tissue evidence="2">Whole body</tissue>
    </source>
</reference>
<dbReference type="Pfam" id="PF01369">
    <property type="entry name" value="Sec7"/>
    <property type="match status" value="1"/>
</dbReference>
<dbReference type="GO" id="GO:0005085">
    <property type="term" value="F:guanyl-nucleotide exchange factor activity"/>
    <property type="evidence" value="ECO:0007669"/>
    <property type="project" value="InterPro"/>
</dbReference>
<feature type="domain" description="SEC7" evidence="1">
    <location>
        <begin position="5"/>
        <end position="176"/>
    </location>
</feature>
<organism evidence="2 3">
    <name type="scientific">Cryptotermes secundus</name>
    <dbReference type="NCBI Taxonomy" id="105785"/>
    <lineage>
        <taxon>Eukaryota</taxon>
        <taxon>Metazoa</taxon>
        <taxon>Ecdysozoa</taxon>
        <taxon>Arthropoda</taxon>
        <taxon>Hexapoda</taxon>
        <taxon>Insecta</taxon>
        <taxon>Pterygota</taxon>
        <taxon>Neoptera</taxon>
        <taxon>Polyneoptera</taxon>
        <taxon>Dictyoptera</taxon>
        <taxon>Blattodea</taxon>
        <taxon>Blattoidea</taxon>
        <taxon>Termitoidae</taxon>
        <taxon>Kalotermitidae</taxon>
        <taxon>Cryptotermitinae</taxon>
        <taxon>Cryptotermes</taxon>
    </lineage>
</organism>
<dbReference type="Proteomes" id="UP000235965">
    <property type="component" value="Unassembled WGS sequence"/>
</dbReference>
<dbReference type="PROSITE" id="PS50190">
    <property type="entry name" value="SEC7"/>
    <property type="match status" value="1"/>
</dbReference>
<proteinExistence type="predicted"/>
<gene>
    <name evidence="2" type="ORF">B7P43_G01114</name>
</gene>
<evidence type="ECO:0000313" key="3">
    <source>
        <dbReference type="Proteomes" id="UP000235965"/>
    </source>
</evidence>
<comment type="caution">
    <text evidence="2">The sequence shown here is derived from an EMBL/GenBank/DDBJ whole genome shotgun (WGS) entry which is preliminary data.</text>
</comment>
<name>A0A2J7PIJ9_9NEOP</name>
<dbReference type="STRING" id="105785.A0A2J7PIJ9"/>
<protein>
    <recommendedName>
        <fullName evidence="1">SEC7 domain-containing protein</fullName>
    </recommendedName>
</protein>
<dbReference type="SMART" id="SM00222">
    <property type="entry name" value="Sec7"/>
    <property type="match status" value="1"/>
</dbReference>
<feature type="non-terminal residue" evidence="2">
    <location>
        <position position="292"/>
    </location>
</feature>
<dbReference type="SUPFAM" id="SSF48425">
    <property type="entry name" value="Sec7 domain"/>
    <property type="match status" value="1"/>
</dbReference>
<dbReference type="InterPro" id="IPR035999">
    <property type="entry name" value="Sec7_dom_sf"/>
</dbReference>
<evidence type="ECO:0000313" key="2">
    <source>
        <dbReference type="EMBL" id="PNF16161.1"/>
    </source>
</evidence>
<accession>A0A2J7PIJ9</accession>
<sequence length="292" mass="32573">MMEQAERQREQQEALRLEKLPRTLHHGDDMAVHQVGEEYIDVERHNARRFVQTLQNFVPSLLTLRSSIEVDEAVQEFSAKYCQGLFSQQQISPNNTSSTHNLTLITIINADGIYLASYSALLLNLKLIKQGYYQDQHMKPVPMTEEQFVEGVHGSGVLVYLSDTWLSELYQNILASSLLEKCGYSTNTSNNYALINLLTDLDGLGSCQQGGQLLSDCQRLERAATHVDTSPEVDAGVKLSRRVLSCCWDSMLSVLSAGLGDLRGQLGVTSSLALLLGSEVAREEHRRARESI</sequence>
<dbReference type="AlphaFoldDB" id="A0A2J7PIJ9"/>
<dbReference type="EMBL" id="NEVH01025126">
    <property type="protein sequence ID" value="PNF16161.1"/>
    <property type="molecule type" value="Genomic_DNA"/>
</dbReference>
<dbReference type="Gene3D" id="1.10.1000.11">
    <property type="entry name" value="Arf Nucleotide-binding Site Opener,domain 2"/>
    <property type="match status" value="1"/>
</dbReference>
<dbReference type="InterPro" id="IPR000904">
    <property type="entry name" value="Sec7_dom"/>
</dbReference>
<dbReference type="InterPro" id="IPR023394">
    <property type="entry name" value="Sec7_C_sf"/>
</dbReference>
<dbReference type="InParanoid" id="A0A2J7PIJ9"/>
<keyword evidence="3" id="KW-1185">Reference proteome</keyword>
<evidence type="ECO:0000259" key="1">
    <source>
        <dbReference type="PROSITE" id="PS50190"/>
    </source>
</evidence>